<feature type="region of interest" description="Disordered" evidence="1">
    <location>
        <begin position="61"/>
        <end position="86"/>
    </location>
</feature>
<organism evidence="2 3">
    <name type="scientific">Ophiostoma piceae (strain UAMH 11346)</name>
    <name type="common">Sap stain fungus</name>
    <dbReference type="NCBI Taxonomy" id="1262450"/>
    <lineage>
        <taxon>Eukaryota</taxon>
        <taxon>Fungi</taxon>
        <taxon>Dikarya</taxon>
        <taxon>Ascomycota</taxon>
        <taxon>Pezizomycotina</taxon>
        <taxon>Sordariomycetes</taxon>
        <taxon>Sordariomycetidae</taxon>
        <taxon>Ophiostomatales</taxon>
        <taxon>Ophiostomataceae</taxon>
        <taxon>Ophiostoma</taxon>
    </lineage>
</organism>
<evidence type="ECO:0000313" key="2">
    <source>
        <dbReference type="EMBL" id="EPE06531.1"/>
    </source>
</evidence>
<keyword evidence="3" id="KW-1185">Reference proteome</keyword>
<dbReference type="Proteomes" id="UP000016923">
    <property type="component" value="Unassembled WGS sequence"/>
</dbReference>
<dbReference type="HOGENOM" id="CLU_095037_0_0_1"/>
<name>S3C403_OPHP1</name>
<dbReference type="VEuPathDB" id="FungiDB:F503_02659"/>
<dbReference type="EMBL" id="KE148153">
    <property type="protein sequence ID" value="EPE06531.1"/>
    <property type="molecule type" value="Genomic_DNA"/>
</dbReference>
<protein>
    <submittedName>
        <fullName evidence="2">Ww rsp5 wwp</fullName>
    </submittedName>
</protein>
<dbReference type="AlphaFoldDB" id="S3C403"/>
<evidence type="ECO:0000313" key="3">
    <source>
        <dbReference type="Proteomes" id="UP000016923"/>
    </source>
</evidence>
<reference evidence="2 3" key="1">
    <citation type="journal article" date="2013" name="BMC Genomics">
        <title>The genome and transcriptome of the pine saprophyte Ophiostoma piceae, and a comparison with the bark beetle-associated pine pathogen Grosmannia clavigera.</title>
        <authorList>
            <person name="Haridas S."/>
            <person name="Wang Y."/>
            <person name="Lim L."/>
            <person name="Massoumi Alamouti S."/>
            <person name="Jackman S."/>
            <person name="Docking R."/>
            <person name="Robertson G."/>
            <person name="Birol I."/>
            <person name="Bohlmann J."/>
            <person name="Breuil C."/>
        </authorList>
    </citation>
    <scope>NUCLEOTIDE SEQUENCE [LARGE SCALE GENOMIC DNA]</scope>
    <source>
        <strain evidence="2 3">UAMH 11346</strain>
    </source>
</reference>
<dbReference type="OrthoDB" id="4869816at2759"/>
<proteinExistence type="predicted"/>
<dbReference type="eggNOG" id="ENOG502STDZ">
    <property type="taxonomic scope" value="Eukaryota"/>
</dbReference>
<evidence type="ECO:0000256" key="1">
    <source>
        <dbReference type="SAM" id="MobiDB-lite"/>
    </source>
</evidence>
<accession>S3C403</accession>
<dbReference type="STRING" id="1262450.S3C403"/>
<sequence>MSYLPPGWTEQRLVAATSDDLKALPYETLHLIPPHKIKARDAQDVVFGAIVDEQIRSERVRFNLPPNPPRFKPGMEDTEEDPAKRETTAIRNRQFLDKARLQYFDELAQSNGNAPVPTHASAPASDAKLPRDAVVQVVEDQGYADFGFLMVRLVYNDEARWDRFNDSFLAPLERELSEAQGGERIVDNLLMMTVEDEMIDGTGFQGTVAYCEELHNNDMVQPGLDTSMVLAVDEQALKSFLEPTPGQKPWVWAVDMSYPFDERQQPPVGDPPTDAYPGYFRVTLSAAVLELWPLLKAPGGFHGRRLWDPNTRVWDGDL</sequence>
<dbReference type="OMA" id="DERWDKW"/>
<gene>
    <name evidence="2" type="ORF">F503_02659</name>
</gene>